<dbReference type="InterPro" id="IPR006354">
    <property type="entry name" value="HAD-SF_hydro_IIA_hyp1"/>
</dbReference>
<dbReference type="FunFam" id="3.40.50.1000:FF:000053">
    <property type="entry name" value="TIGR01457 family HAD hydrolase"/>
    <property type="match status" value="1"/>
</dbReference>
<dbReference type="NCBIfam" id="TIGR01460">
    <property type="entry name" value="HAD-SF-IIA"/>
    <property type="match status" value="1"/>
</dbReference>
<evidence type="ECO:0000256" key="5">
    <source>
        <dbReference type="ARBA" id="ARBA00022801"/>
    </source>
</evidence>
<dbReference type="InterPro" id="IPR023214">
    <property type="entry name" value="HAD_sf"/>
</dbReference>
<dbReference type="EC" id="3.1.3.-" evidence="7"/>
<dbReference type="GO" id="GO:0046872">
    <property type="term" value="F:metal ion binding"/>
    <property type="evidence" value="ECO:0007669"/>
    <property type="project" value="UniProtKB-KW"/>
</dbReference>
<dbReference type="Proteomes" id="UP000218335">
    <property type="component" value="Unassembled WGS sequence"/>
</dbReference>
<dbReference type="InterPro" id="IPR036412">
    <property type="entry name" value="HAD-like_sf"/>
</dbReference>
<evidence type="ECO:0000256" key="1">
    <source>
        <dbReference type="ARBA" id="ARBA00002810"/>
    </source>
</evidence>
<evidence type="ECO:0000256" key="9">
    <source>
        <dbReference type="PIRSR" id="PIRSR000915-2"/>
    </source>
</evidence>
<organism evidence="11 12">
    <name type="scientific">Staphylococcus delphini</name>
    <dbReference type="NCBI Taxonomy" id="53344"/>
    <lineage>
        <taxon>Bacteria</taxon>
        <taxon>Bacillati</taxon>
        <taxon>Bacillota</taxon>
        <taxon>Bacilli</taxon>
        <taxon>Bacillales</taxon>
        <taxon>Staphylococcaceae</taxon>
        <taxon>Staphylococcus</taxon>
        <taxon>Staphylococcus intermedius group</taxon>
    </lineage>
</organism>
<feature type="binding site" evidence="10">
    <location>
        <position position="12"/>
    </location>
    <ligand>
        <name>Mg(2+)</name>
        <dbReference type="ChEBI" id="CHEBI:18420"/>
    </ligand>
</feature>
<dbReference type="AlphaFoldDB" id="A0A2A4GUW2"/>
<sequence>MKAYKGYLIDLDGTMYKGNQKIEGASEFIDYLNENQIPHLYVTNNSTKAPVDVVEKLTTMAIDAKPQEVITSAMATADYIHGEKPGATVFMIGGSGLATALEEAGLQLKNDTDVDYVVVGLDEAITYEKLTTATLAVQNGATFISTNPDPSIPKEQGFLPGNGSLTSVVTVSSKQQPIFIGKPETPIMEKSLEVLQLNKDEVAMIGDLYDTDIMAGINFGIDTIHVQTGVTSKEEVMQRDVPPTYSVKDLNELREQLIKGE</sequence>
<evidence type="ECO:0000313" key="11">
    <source>
        <dbReference type="EMBL" id="PCF53635.1"/>
    </source>
</evidence>
<dbReference type="PANTHER" id="PTHR19288">
    <property type="entry name" value="4-NITROPHENYLPHOSPHATASE-RELATED"/>
    <property type="match status" value="1"/>
</dbReference>
<feature type="binding site" evidence="10">
    <location>
        <position position="207"/>
    </location>
    <ligand>
        <name>Mg(2+)</name>
        <dbReference type="ChEBI" id="CHEBI:18420"/>
    </ligand>
</feature>
<dbReference type="GO" id="GO:0016791">
    <property type="term" value="F:phosphatase activity"/>
    <property type="evidence" value="ECO:0007669"/>
    <property type="project" value="TreeGrafter"/>
</dbReference>
<comment type="cofactor">
    <cofactor evidence="10">
        <name>Mg(2+)</name>
        <dbReference type="ChEBI" id="CHEBI:18420"/>
    </cofactor>
    <text evidence="10">Divalent metal ions. Mg(2+) is the most effective.</text>
</comment>
<dbReference type="SUPFAM" id="SSF56784">
    <property type="entry name" value="HAD-like"/>
    <property type="match status" value="1"/>
</dbReference>
<keyword evidence="4 7" id="KW-0479">Metal-binding</keyword>
<feature type="active site" description="Nucleophile" evidence="8">
    <location>
        <position position="10"/>
    </location>
</feature>
<dbReference type="RefSeq" id="WP_096594016.1">
    <property type="nucleotide sequence ID" value="NZ_JBBLVV010000013.1"/>
</dbReference>
<keyword evidence="6 7" id="KW-0460">Magnesium</keyword>
<dbReference type="PIRSF" id="PIRSF000915">
    <property type="entry name" value="PGP-type_phosphatase"/>
    <property type="match status" value="1"/>
</dbReference>
<comment type="function">
    <text evidence="1 7">Catalyzes the dephosphorylation of 2-6 carbon acid sugars in vitro.</text>
</comment>
<evidence type="ECO:0000256" key="4">
    <source>
        <dbReference type="ARBA" id="ARBA00022723"/>
    </source>
</evidence>
<feature type="binding site" evidence="10">
    <location>
        <position position="10"/>
    </location>
    <ligand>
        <name>Mg(2+)</name>
        <dbReference type="ChEBI" id="CHEBI:18420"/>
    </ligand>
</feature>
<feature type="active site" description="Proton donor" evidence="8">
    <location>
        <position position="12"/>
    </location>
</feature>
<evidence type="ECO:0000256" key="7">
    <source>
        <dbReference type="PIRNR" id="PIRNR000915"/>
    </source>
</evidence>
<dbReference type="CDD" id="cd07530">
    <property type="entry name" value="HAD_Pase_UmpH-like"/>
    <property type="match status" value="1"/>
</dbReference>
<dbReference type="Gene3D" id="3.40.50.1000">
    <property type="entry name" value="HAD superfamily/HAD-like"/>
    <property type="match status" value="2"/>
</dbReference>
<feature type="binding site" evidence="9">
    <location>
        <position position="182"/>
    </location>
    <ligand>
        <name>substrate</name>
    </ligand>
</feature>
<dbReference type="EMBL" id="MWUU01000021">
    <property type="protein sequence ID" value="PCF53635.1"/>
    <property type="molecule type" value="Genomic_DNA"/>
</dbReference>
<keyword evidence="5 11" id="KW-0378">Hydrolase</keyword>
<comment type="caution">
    <text evidence="11">The sequence shown here is derived from an EMBL/GenBank/DDBJ whole genome shotgun (WGS) entry which is preliminary data.</text>
</comment>
<evidence type="ECO:0000313" key="12">
    <source>
        <dbReference type="Proteomes" id="UP000218335"/>
    </source>
</evidence>
<dbReference type="PANTHER" id="PTHR19288:SF46">
    <property type="entry name" value="HALOACID DEHALOGENASE-LIKE HYDROLASE DOMAIN-CONTAINING PROTEIN 2"/>
    <property type="match status" value="1"/>
</dbReference>
<evidence type="ECO:0000256" key="3">
    <source>
        <dbReference type="ARBA" id="ARBA00013942"/>
    </source>
</evidence>
<reference evidence="11 12" key="1">
    <citation type="journal article" date="2017" name="PLoS ONE">
        <title>Development of a real-time PCR for detection of Staphylococcus pseudintermedius using a novel automated comparison of whole-genome sequences.</title>
        <authorList>
            <person name="Verstappen K.M."/>
            <person name="Huijbregts L."/>
            <person name="Spaninks M."/>
            <person name="Wagenaar J.A."/>
            <person name="Fluit A.C."/>
            <person name="Duim B."/>
        </authorList>
    </citation>
    <scope>NUCLEOTIDE SEQUENCE [LARGE SCALE GENOMIC DNA]</scope>
    <source>
        <strain evidence="11 12">215070706401-1</strain>
    </source>
</reference>
<evidence type="ECO:0000256" key="2">
    <source>
        <dbReference type="ARBA" id="ARBA00006696"/>
    </source>
</evidence>
<gene>
    <name evidence="11" type="ORF">B5C08_11855</name>
</gene>
<protein>
    <recommendedName>
        <fullName evidence="3 7">Acid sugar phosphatase</fullName>
        <ecNumber evidence="7">3.1.3.-</ecNumber>
    </recommendedName>
</protein>
<name>A0A2A4GUW2_9STAP</name>
<dbReference type="Pfam" id="PF13242">
    <property type="entry name" value="Hydrolase_like"/>
    <property type="match status" value="1"/>
</dbReference>
<dbReference type="NCBIfam" id="TIGR01457">
    <property type="entry name" value="HAD-SF-IIA-hyp2"/>
    <property type="match status" value="1"/>
</dbReference>
<dbReference type="GO" id="GO:0005737">
    <property type="term" value="C:cytoplasm"/>
    <property type="evidence" value="ECO:0007669"/>
    <property type="project" value="TreeGrafter"/>
</dbReference>
<accession>A0A2A4GUW2</accession>
<proteinExistence type="inferred from homology"/>
<dbReference type="SFLD" id="SFLDS00003">
    <property type="entry name" value="Haloacid_Dehalogenase"/>
    <property type="match status" value="1"/>
</dbReference>
<evidence type="ECO:0000256" key="8">
    <source>
        <dbReference type="PIRSR" id="PIRSR000915-1"/>
    </source>
</evidence>
<comment type="similarity">
    <text evidence="2 7">Belongs to the HAD-like hydrolase superfamily. NagD family.</text>
</comment>
<evidence type="ECO:0000256" key="6">
    <source>
        <dbReference type="ARBA" id="ARBA00022842"/>
    </source>
</evidence>
<dbReference type="InterPro" id="IPR006357">
    <property type="entry name" value="HAD-SF_hydro_IIA"/>
</dbReference>
<dbReference type="Pfam" id="PF13344">
    <property type="entry name" value="Hydrolase_6"/>
    <property type="match status" value="1"/>
</dbReference>
<evidence type="ECO:0000256" key="10">
    <source>
        <dbReference type="PIRSR" id="PIRSR000915-3"/>
    </source>
</evidence>
<dbReference type="SFLD" id="SFLDG01139">
    <property type="entry name" value="C2.A:_Pyridoxal_Phosphate_Phos"/>
    <property type="match status" value="1"/>
</dbReference>